<proteinExistence type="predicted"/>
<protein>
    <submittedName>
        <fullName evidence="2">MbcA/ParS/Xre antitoxin family protein</fullName>
    </submittedName>
</protein>
<dbReference type="Pfam" id="PF20432">
    <property type="entry name" value="Xre-like-HTH"/>
    <property type="match status" value="1"/>
</dbReference>
<dbReference type="InterPro" id="IPR046847">
    <property type="entry name" value="Xre-like_HTH"/>
</dbReference>
<evidence type="ECO:0000259" key="1">
    <source>
        <dbReference type="Pfam" id="PF20432"/>
    </source>
</evidence>
<feature type="domain" description="Antitoxin Xre-like helix-turn-helix" evidence="1">
    <location>
        <begin position="136"/>
        <end position="186"/>
    </location>
</feature>
<dbReference type="EMBL" id="JAKVTW010000023">
    <property type="protein sequence ID" value="MCH4813727.1"/>
    <property type="molecule type" value="Genomic_DNA"/>
</dbReference>
<organism evidence="2 3">
    <name type="scientific">Vreelandella neptunia</name>
    <dbReference type="NCBI Taxonomy" id="115551"/>
    <lineage>
        <taxon>Bacteria</taxon>
        <taxon>Pseudomonadati</taxon>
        <taxon>Pseudomonadota</taxon>
        <taxon>Gammaproteobacteria</taxon>
        <taxon>Oceanospirillales</taxon>
        <taxon>Halomonadaceae</taxon>
        <taxon>Vreelandella</taxon>
    </lineage>
</organism>
<evidence type="ECO:0000313" key="2">
    <source>
        <dbReference type="EMBL" id="MCH4813727.1"/>
    </source>
</evidence>
<dbReference type="Proteomes" id="UP001320609">
    <property type="component" value="Unassembled WGS sequence"/>
</dbReference>
<evidence type="ECO:0000313" key="3">
    <source>
        <dbReference type="Proteomes" id="UP001320609"/>
    </source>
</evidence>
<keyword evidence="3" id="KW-1185">Reference proteome</keyword>
<dbReference type="RefSeq" id="WP_240720115.1">
    <property type="nucleotide sequence ID" value="NZ_JAKVTW010000023.1"/>
</dbReference>
<reference evidence="2 3" key="1">
    <citation type="submission" date="2022-03" db="EMBL/GenBank/DDBJ databases">
        <title>Genomic signatures underlying metal tolerance in selected Arctic bacterial isolates.</title>
        <authorList>
            <person name="Thomas F.A."/>
            <person name="Venkatachalam S."/>
            <person name="Krishnan K.P."/>
        </authorList>
    </citation>
    <scope>NUCLEOTIDE SEQUENCE [LARGE SCALE GENOMIC DNA]</scope>
    <source>
        <strain evidence="2 3">HM116</strain>
    </source>
</reference>
<sequence>MSQKYDPQRPTVAGNAKSPLERLKGSVQYYDKPFEPVDSEHWEADFLEPNNAVSPGEVPTHIAPTGTRYIRIREVPIRLQDGFVRYLTGAGCPVVENEDGPLAYEIDWLEWRQHRRPDRIAAHNSEETGVAVMHTFPTIAQEWRLSDTDMAALLEINIDSYRKWTATPLQASLTAEQLERASNLLGIYRSLTLLFPQEEGRQRWLHHLIDNAPFGGLSPMELMNRGGLSALRSLRGYLDAQRKVGLA</sequence>
<comment type="caution">
    <text evidence="2">The sequence shown here is derived from an EMBL/GenBank/DDBJ whole genome shotgun (WGS) entry which is preliminary data.</text>
</comment>
<gene>
    <name evidence="2" type="ORF">MLE19_20570</name>
</gene>
<accession>A0ABS9SC82</accession>
<name>A0ABS9SC82_9GAMM</name>